<keyword evidence="1" id="KW-0812">Transmembrane</keyword>
<evidence type="ECO:0000313" key="4">
    <source>
        <dbReference type="Proteomes" id="UP000451354"/>
    </source>
</evidence>
<feature type="domain" description="Phospholipid/glycerol acyltransferase" evidence="2">
    <location>
        <begin position="101"/>
        <end position="232"/>
    </location>
</feature>
<keyword evidence="3" id="KW-0808">Transferase</keyword>
<dbReference type="Proteomes" id="UP000451354">
    <property type="component" value="Chromosome"/>
</dbReference>
<dbReference type="OrthoDB" id="7054180at2"/>
<gene>
    <name evidence="3" type="ORF">FIC82_016155</name>
</gene>
<keyword evidence="4" id="KW-1185">Reference proteome</keyword>
<dbReference type="AlphaFoldDB" id="A0A6M5UKG4"/>
<organism evidence="3 4">
    <name type="scientific">Cellulosimicrobium protaetiae</name>
    <dbReference type="NCBI Taxonomy" id="2587808"/>
    <lineage>
        <taxon>Bacteria</taxon>
        <taxon>Bacillati</taxon>
        <taxon>Actinomycetota</taxon>
        <taxon>Actinomycetes</taxon>
        <taxon>Micrococcales</taxon>
        <taxon>Promicromonosporaceae</taxon>
        <taxon>Cellulosimicrobium</taxon>
    </lineage>
</organism>
<sequence length="324" mass="35195">MLVLLVGGIVSWALPGRLRAPRVLWLVSFYVVWDAVALVALFGLWVGSGFGWALDRPGFRRAHVRLAGAMLSVLFWQVRWTLRLQIDADLSEAGGLDGAPMLVVSRHAGPGDSFVLMDRILNTARREPRVVLKDTLQWDPAIDVLLHRIPSYFVVPRSRRRPGAPTGTEAVTALATGLAPDSAVLLFPEGGNVTPRRRDARIAALRAAGEDDLAELAVTMPHVMAPHVGGFLAALDATPTTGVAVVAHTGLERLVAPRDIWRELPMDKRLTLKVWSTPRADLPSGDEERAAWLYAQWVRLDAWLAAAGAPTASPARPGRRGPTP</sequence>
<dbReference type="EMBL" id="CP052757">
    <property type="protein sequence ID" value="QJW38554.1"/>
    <property type="molecule type" value="Genomic_DNA"/>
</dbReference>
<evidence type="ECO:0000259" key="2">
    <source>
        <dbReference type="SMART" id="SM00563"/>
    </source>
</evidence>
<keyword evidence="1" id="KW-0472">Membrane</keyword>
<evidence type="ECO:0000313" key="3">
    <source>
        <dbReference type="EMBL" id="QJW38554.1"/>
    </source>
</evidence>
<dbReference type="Pfam" id="PF01553">
    <property type="entry name" value="Acyltransferase"/>
    <property type="match status" value="1"/>
</dbReference>
<keyword evidence="3" id="KW-0012">Acyltransferase</keyword>
<proteinExistence type="predicted"/>
<accession>A0A6M5UKG4</accession>
<dbReference type="SMART" id="SM00563">
    <property type="entry name" value="PlsC"/>
    <property type="match status" value="1"/>
</dbReference>
<keyword evidence="1" id="KW-1133">Transmembrane helix</keyword>
<name>A0A6M5UKG4_9MICO</name>
<protein>
    <submittedName>
        <fullName evidence="3">1-acyl-sn-glycerol-3-phosphate acyltransferase</fullName>
    </submittedName>
</protein>
<feature type="transmembrane region" description="Helical" evidence="1">
    <location>
        <begin position="29"/>
        <end position="54"/>
    </location>
</feature>
<dbReference type="KEGG" id="cprt:FIC82_016155"/>
<evidence type="ECO:0000256" key="1">
    <source>
        <dbReference type="SAM" id="Phobius"/>
    </source>
</evidence>
<dbReference type="InterPro" id="IPR002123">
    <property type="entry name" value="Plipid/glycerol_acylTrfase"/>
</dbReference>
<dbReference type="SUPFAM" id="SSF69593">
    <property type="entry name" value="Glycerol-3-phosphate (1)-acyltransferase"/>
    <property type="match status" value="1"/>
</dbReference>
<reference evidence="4" key="1">
    <citation type="journal article" date="2022" name="Int. J. Syst. Evol. Microbiol.">
        <title>Cellulosimicrobium protaetiae sp. nov., isolated from the gut of the larva of Protaetia brevitarsis seulensis.</title>
        <authorList>
            <person name="Le Han H."/>
            <person name="Nguyen T.T.H."/>
            <person name="Li Z."/>
            <person name="Shin N.R."/>
            <person name="Kim S.G."/>
        </authorList>
    </citation>
    <scope>NUCLEOTIDE SEQUENCE [LARGE SCALE GENOMIC DNA]</scope>
    <source>
        <strain evidence="4">BI34</strain>
    </source>
</reference>
<dbReference type="GO" id="GO:0016746">
    <property type="term" value="F:acyltransferase activity"/>
    <property type="evidence" value="ECO:0007669"/>
    <property type="project" value="UniProtKB-KW"/>
</dbReference>